<name>A0A6N7X0J6_9FIRM</name>
<dbReference type="EMBL" id="VUNE01000003">
    <property type="protein sequence ID" value="MST62490.1"/>
    <property type="molecule type" value="Genomic_DNA"/>
</dbReference>
<dbReference type="Pfam" id="PF19062">
    <property type="entry name" value="DUF5758"/>
    <property type="match status" value="1"/>
</dbReference>
<organism evidence="1 2">
    <name type="scientific">Peptostreptococcus porci</name>
    <dbReference type="NCBI Taxonomy" id="2652282"/>
    <lineage>
        <taxon>Bacteria</taxon>
        <taxon>Bacillati</taxon>
        <taxon>Bacillota</taxon>
        <taxon>Clostridia</taxon>
        <taxon>Peptostreptococcales</taxon>
        <taxon>Peptostreptococcaceae</taxon>
        <taxon>Peptostreptococcus</taxon>
    </lineage>
</organism>
<sequence length="225" mass="26203">MLANRKNCAKDLYFFNEIIIEDEDLSDMDLSGIDFSWSDFKNVNFERCNMSKTIFNHSKFTDSNLKEARLDFASLFGVDLRGCNMENTYCDGVDFTEALLVGAKLDGLKYTENTIHFDIHCPKKGYFFGYKKCFNDRMVKLLIPKDAKRCSSTTTACRCDKAKVVEITDIERKICFDEAVSFVDENFIYRLGEMVYADSYHEDRWLDSSHGIHFWMTFEEALGYM</sequence>
<evidence type="ECO:0000313" key="2">
    <source>
        <dbReference type="Proteomes" id="UP000440713"/>
    </source>
</evidence>
<dbReference type="InterPro" id="IPR001646">
    <property type="entry name" value="5peptide_repeat"/>
</dbReference>
<dbReference type="InterPro" id="IPR051082">
    <property type="entry name" value="Pentapeptide-BTB/POZ_domain"/>
</dbReference>
<accession>A0A6N7X0J6</accession>
<comment type="caution">
    <text evidence="1">The sequence shown here is derived from an EMBL/GenBank/DDBJ whole genome shotgun (WGS) entry which is preliminary data.</text>
</comment>
<reference evidence="1 2" key="1">
    <citation type="submission" date="2019-08" db="EMBL/GenBank/DDBJ databases">
        <title>In-depth cultivation of the pig gut microbiome towards novel bacterial diversity and tailored functional studies.</title>
        <authorList>
            <person name="Wylensek D."/>
            <person name="Hitch T.C.A."/>
            <person name="Clavel T."/>
        </authorList>
    </citation>
    <scope>NUCLEOTIDE SEQUENCE [LARGE SCALE GENOMIC DNA]</scope>
    <source>
        <strain evidence="1 2">WCA-SAB-591-4A-A</strain>
    </source>
</reference>
<dbReference type="InterPro" id="IPR043919">
    <property type="entry name" value="DUF5758"/>
</dbReference>
<proteinExistence type="predicted"/>
<dbReference type="SUPFAM" id="SSF141571">
    <property type="entry name" value="Pentapeptide repeat-like"/>
    <property type="match status" value="1"/>
</dbReference>
<dbReference type="PANTHER" id="PTHR14136">
    <property type="entry name" value="BTB_POZ DOMAIN-CONTAINING PROTEIN KCTD9"/>
    <property type="match status" value="1"/>
</dbReference>
<dbReference type="Proteomes" id="UP000440713">
    <property type="component" value="Unassembled WGS sequence"/>
</dbReference>
<dbReference type="Pfam" id="PF00805">
    <property type="entry name" value="Pentapeptide"/>
    <property type="match status" value="2"/>
</dbReference>
<dbReference type="Gene3D" id="2.160.20.80">
    <property type="entry name" value="E3 ubiquitin-protein ligase SopA"/>
    <property type="match status" value="1"/>
</dbReference>
<evidence type="ECO:0000313" key="1">
    <source>
        <dbReference type="EMBL" id="MST62490.1"/>
    </source>
</evidence>
<protein>
    <submittedName>
        <fullName evidence="1">Pentapeptide repeat-containing protein</fullName>
    </submittedName>
</protein>
<dbReference type="PANTHER" id="PTHR14136:SF17">
    <property type="entry name" value="BTB_POZ DOMAIN-CONTAINING PROTEIN KCTD9"/>
    <property type="match status" value="1"/>
</dbReference>
<dbReference type="AlphaFoldDB" id="A0A6N7X0J6"/>
<keyword evidence="2" id="KW-1185">Reference proteome</keyword>
<gene>
    <name evidence="1" type="ORF">FYJ71_05875</name>
</gene>